<dbReference type="InParanoid" id="A0A2P5FE44"/>
<protein>
    <submittedName>
        <fullName evidence="1">Uncharacterized protein</fullName>
    </submittedName>
</protein>
<accession>A0A2P5FE44</accession>
<keyword evidence="2" id="KW-1185">Reference proteome</keyword>
<comment type="caution">
    <text evidence="1">The sequence shown here is derived from an EMBL/GenBank/DDBJ whole genome shotgun (WGS) entry which is preliminary data.</text>
</comment>
<gene>
    <name evidence="1" type="ORF">TorRG33x02_079910</name>
</gene>
<dbReference type="AlphaFoldDB" id="A0A2P5FE44"/>
<reference evidence="2" key="1">
    <citation type="submission" date="2016-06" db="EMBL/GenBank/DDBJ databases">
        <title>Parallel loss of symbiosis genes in relatives of nitrogen-fixing non-legume Parasponia.</title>
        <authorList>
            <person name="Van Velzen R."/>
            <person name="Holmer R."/>
            <person name="Bu F."/>
            <person name="Rutten L."/>
            <person name="Van Zeijl A."/>
            <person name="Liu W."/>
            <person name="Santuari L."/>
            <person name="Cao Q."/>
            <person name="Sharma T."/>
            <person name="Shen D."/>
            <person name="Roswanjaya Y."/>
            <person name="Wardhani T."/>
            <person name="Kalhor M.S."/>
            <person name="Jansen J."/>
            <person name="Van den Hoogen J."/>
            <person name="Gungor B."/>
            <person name="Hartog M."/>
            <person name="Hontelez J."/>
            <person name="Verver J."/>
            <person name="Yang W.-C."/>
            <person name="Schijlen E."/>
            <person name="Repin R."/>
            <person name="Schilthuizen M."/>
            <person name="Schranz E."/>
            <person name="Heidstra R."/>
            <person name="Miyata K."/>
            <person name="Fedorova E."/>
            <person name="Kohlen W."/>
            <person name="Bisseling T."/>
            <person name="Smit S."/>
            <person name="Geurts R."/>
        </authorList>
    </citation>
    <scope>NUCLEOTIDE SEQUENCE [LARGE SCALE GENOMIC DNA]</scope>
    <source>
        <strain evidence="2">cv. RG33-2</strain>
    </source>
</reference>
<feature type="non-terminal residue" evidence="1">
    <location>
        <position position="1"/>
    </location>
</feature>
<proteinExistence type="predicted"/>
<evidence type="ECO:0000313" key="1">
    <source>
        <dbReference type="EMBL" id="PON96061.1"/>
    </source>
</evidence>
<dbReference type="Proteomes" id="UP000237000">
    <property type="component" value="Unassembled WGS sequence"/>
</dbReference>
<name>A0A2P5FE44_TREOI</name>
<sequence>AQTYFSILRKTLGSFLETASDEDLPLDD</sequence>
<dbReference type="EMBL" id="JXTC01000040">
    <property type="protein sequence ID" value="PON96061.1"/>
    <property type="molecule type" value="Genomic_DNA"/>
</dbReference>
<evidence type="ECO:0000313" key="2">
    <source>
        <dbReference type="Proteomes" id="UP000237000"/>
    </source>
</evidence>
<organism evidence="1 2">
    <name type="scientific">Trema orientale</name>
    <name type="common">Charcoal tree</name>
    <name type="synonym">Celtis orientalis</name>
    <dbReference type="NCBI Taxonomy" id="63057"/>
    <lineage>
        <taxon>Eukaryota</taxon>
        <taxon>Viridiplantae</taxon>
        <taxon>Streptophyta</taxon>
        <taxon>Embryophyta</taxon>
        <taxon>Tracheophyta</taxon>
        <taxon>Spermatophyta</taxon>
        <taxon>Magnoliopsida</taxon>
        <taxon>eudicotyledons</taxon>
        <taxon>Gunneridae</taxon>
        <taxon>Pentapetalae</taxon>
        <taxon>rosids</taxon>
        <taxon>fabids</taxon>
        <taxon>Rosales</taxon>
        <taxon>Cannabaceae</taxon>
        <taxon>Trema</taxon>
    </lineage>
</organism>